<feature type="domain" description="C3H1-type" evidence="7">
    <location>
        <begin position="261"/>
        <end position="288"/>
    </location>
</feature>
<keyword evidence="1 4" id="KW-0479">Metal-binding</keyword>
<dbReference type="InterPro" id="IPR032675">
    <property type="entry name" value="LRR_dom_sf"/>
</dbReference>
<dbReference type="GO" id="GO:0008270">
    <property type="term" value="F:zinc ion binding"/>
    <property type="evidence" value="ECO:0007669"/>
    <property type="project" value="UniProtKB-KW"/>
</dbReference>
<feature type="coiled-coil region" evidence="5">
    <location>
        <begin position="207"/>
        <end position="234"/>
    </location>
</feature>
<name>G0UQE2_TRYCI</name>
<sequence>MSRHVPTGSLKVETLTGIERKKRKKKCKRALYSQYLADSGSDDCSENNFDRSDTSVAYEFESFEPGMDINILIQQTVQNIVQNVTLEDYDGLSRFSDKDLISFSDAIKNNSSILSLQIKYLDVSDLSLIPLCRALGGHPSIRTLEISGTRGSSATVKAVLQLVCRNPGILFVKLDDTNGSPQDAEDIRLATLYNALACPDPTSNPFYLGLLRKISDMEEEKQKYKEQLAAQLWLFSHHSHSNQCSTKDKRNGFVEKAAGSRIGADVCAQFMSGKCTYGSRCRYIHPDKTAAVRNPINVSQYKVEHATDDDLKSFRSCSISTGQSNKIRLQSRLRPSSFTIKKVCHSTTSVRESFDIRSTGDEKTENPTIIRAVWVFSVIAVTCTSLLVVAYR</sequence>
<evidence type="ECO:0000256" key="6">
    <source>
        <dbReference type="SAM" id="Phobius"/>
    </source>
</evidence>
<keyword evidence="6" id="KW-0812">Transmembrane</keyword>
<evidence type="ECO:0000256" key="2">
    <source>
        <dbReference type="ARBA" id="ARBA00022771"/>
    </source>
</evidence>
<keyword evidence="6" id="KW-1133">Transmembrane helix</keyword>
<accession>G0UQE2</accession>
<keyword evidence="5" id="KW-0175">Coiled coil</keyword>
<proteinExistence type="predicted"/>
<reference evidence="8" key="1">
    <citation type="journal article" date="2012" name="Proc. Natl. Acad. Sci. U.S.A.">
        <title>Antigenic diversity is generated by distinct evolutionary mechanisms in African trypanosome species.</title>
        <authorList>
            <person name="Jackson A.P."/>
            <person name="Berry A."/>
            <person name="Aslett M."/>
            <person name="Allison H.C."/>
            <person name="Burton P."/>
            <person name="Vavrova-Anderson J."/>
            <person name="Brown R."/>
            <person name="Browne H."/>
            <person name="Corton N."/>
            <person name="Hauser H."/>
            <person name="Gamble J."/>
            <person name="Gilderthorp R."/>
            <person name="Marcello L."/>
            <person name="McQuillan J."/>
            <person name="Otto T.D."/>
            <person name="Quail M.A."/>
            <person name="Sanders M.J."/>
            <person name="van Tonder A."/>
            <person name="Ginger M.L."/>
            <person name="Field M.C."/>
            <person name="Barry J.D."/>
            <person name="Hertz-Fowler C."/>
            <person name="Berriman M."/>
        </authorList>
    </citation>
    <scope>NUCLEOTIDE SEQUENCE</scope>
    <source>
        <strain evidence="8">IL3000</strain>
    </source>
</reference>
<dbReference type="EMBL" id="HE575320">
    <property type="protein sequence ID" value="CCC91603.1"/>
    <property type="molecule type" value="Genomic_DNA"/>
</dbReference>
<evidence type="ECO:0000313" key="8">
    <source>
        <dbReference type="EMBL" id="CCC91603.1"/>
    </source>
</evidence>
<dbReference type="Gene3D" id="3.80.10.10">
    <property type="entry name" value="Ribonuclease Inhibitor"/>
    <property type="match status" value="1"/>
</dbReference>
<keyword evidence="3 4" id="KW-0862">Zinc</keyword>
<dbReference type="InterPro" id="IPR041367">
    <property type="entry name" value="Znf-CCCH_4"/>
</dbReference>
<feature type="zinc finger region" description="C3H1-type" evidence="4">
    <location>
        <begin position="261"/>
        <end position="288"/>
    </location>
</feature>
<keyword evidence="2 4" id="KW-0863">Zinc-finger</keyword>
<evidence type="ECO:0000256" key="1">
    <source>
        <dbReference type="ARBA" id="ARBA00022723"/>
    </source>
</evidence>
<evidence type="ECO:0000256" key="5">
    <source>
        <dbReference type="SAM" id="Coils"/>
    </source>
</evidence>
<evidence type="ECO:0000259" key="7">
    <source>
        <dbReference type="PROSITE" id="PS50103"/>
    </source>
</evidence>
<dbReference type="AlphaFoldDB" id="G0UQE2"/>
<dbReference type="VEuPathDB" id="TriTrypDB:TcIL3000_7_4170"/>
<dbReference type="SUPFAM" id="SSF52047">
    <property type="entry name" value="RNI-like"/>
    <property type="match status" value="1"/>
</dbReference>
<keyword evidence="6" id="KW-0472">Membrane</keyword>
<evidence type="ECO:0000256" key="4">
    <source>
        <dbReference type="PROSITE-ProRule" id="PRU00723"/>
    </source>
</evidence>
<dbReference type="SMART" id="SM00356">
    <property type="entry name" value="ZnF_C3H1"/>
    <property type="match status" value="1"/>
</dbReference>
<dbReference type="Pfam" id="PF18044">
    <property type="entry name" value="zf-CCCH_4"/>
    <property type="match status" value="1"/>
</dbReference>
<gene>
    <name evidence="8" type="ORF">TCIL3000_7_4170</name>
</gene>
<feature type="transmembrane region" description="Helical" evidence="6">
    <location>
        <begin position="372"/>
        <end position="391"/>
    </location>
</feature>
<dbReference type="Gene3D" id="3.30.1370.210">
    <property type="match status" value="1"/>
</dbReference>
<dbReference type="InterPro" id="IPR000571">
    <property type="entry name" value="Znf_CCCH"/>
</dbReference>
<protein>
    <recommendedName>
        <fullName evidence="7">C3H1-type domain-containing protein</fullName>
    </recommendedName>
</protein>
<organism evidence="8">
    <name type="scientific">Trypanosoma congolense (strain IL3000)</name>
    <dbReference type="NCBI Taxonomy" id="1068625"/>
    <lineage>
        <taxon>Eukaryota</taxon>
        <taxon>Discoba</taxon>
        <taxon>Euglenozoa</taxon>
        <taxon>Kinetoplastea</taxon>
        <taxon>Metakinetoplastina</taxon>
        <taxon>Trypanosomatida</taxon>
        <taxon>Trypanosomatidae</taxon>
        <taxon>Trypanosoma</taxon>
        <taxon>Nannomonas</taxon>
    </lineage>
</organism>
<dbReference type="PROSITE" id="PS50103">
    <property type="entry name" value="ZF_C3H1"/>
    <property type="match status" value="1"/>
</dbReference>
<evidence type="ECO:0000256" key="3">
    <source>
        <dbReference type="ARBA" id="ARBA00022833"/>
    </source>
</evidence>